<sequence>MDAWRKRRIALLSALTAGMVVAYALPSLPVRVPLCAFKLLTGYPCAGCGLTRSIRAAAHGHFRDAFAWHPFGVLLFAAVWVIAALMVGELVTGKPLAWRVWWHRWGITLAWGTAIALAALWLLRLSYYRYGQWLPIPLKVPL</sequence>
<evidence type="ECO:0000313" key="2">
    <source>
        <dbReference type="EMBL" id="GBC99582.1"/>
    </source>
</evidence>
<name>A0A2H5XEI4_9BACT</name>
<dbReference type="Proteomes" id="UP000236173">
    <property type="component" value="Unassembled WGS sequence"/>
</dbReference>
<dbReference type="AlphaFoldDB" id="A0A2H5XEI4"/>
<keyword evidence="1" id="KW-0812">Transmembrane</keyword>
<gene>
    <name evidence="2" type="ORF">HRbin17_02111</name>
</gene>
<protein>
    <recommendedName>
        <fullName evidence="4">DUF2752 domain-containing protein</fullName>
    </recommendedName>
</protein>
<dbReference type="InterPro" id="IPR021215">
    <property type="entry name" value="DUF2752"/>
</dbReference>
<comment type="caution">
    <text evidence="2">The sequence shown here is derived from an EMBL/GenBank/DDBJ whole genome shotgun (WGS) entry which is preliminary data.</text>
</comment>
<accession>A0A2H5XEI4</accession>
<dbReference type="Pfam" id="PF10825">
    <property type="entry name" value="DUF2752"/>
    <property type="match status" value="1"/>
</dbReference>
<keyword evidence="1" id="KW-0472">Membrane</keyword>
<feature type="transmembrane region" description="Helical" evidence="1">
    <location>
        <begin position="71"/>
        <end position="93"/>
    </location>
</feature>
<evidence type="ECO:0008006" key="4">
    <source>
        <dbReference type="Google" id="ProtNLM"/>
    </source>
</evidence>
<dbReference type="EMBL" id="BEHT01000031">
    <property type="protein sequence ID" value="GBC99582.1"/>
    <property type="molecule type" value="Genomic_DNA"/>
</dbReference>
<reference evidence="3" key="1">
    <citation type="submission" date="2017-09" db="EMBL/GenBank/DDBJ databases">
        <title>Metaegenomics of thermophilic ammonia-oxidizing enrichment culture.</title>
        <authorList>
            <person name="Kato S."/>
            <person name="Suzuki K."/>
        </authorList>
    </citation>
    <scope>NUCLEOTIDE SEQUENCE [LARGE SCALE GENOMIC DNA]</scope>
</reference>
<proteinExistence type="predicted"/>
<evidence type="ECO:0000256" key="1">
    <source>
        <dbReference type="SAM" id="Phobius"/>
    </source>
</evidence>
<evidence type="ECO:0000313" key="3">
    <source>
        <dbReference type="Proteomes" id="UP000236173"/>
    </source>
</evidence>
<feature type="transmembrane region" description="Helical" evidence="1">
    <location>
        <begin position="105"/>
        <end position="123"/>
    </location>
</feature>
<keyword evidence="1" id="KW-1133">Transmembrane helix</keyword>
<organism evidence="2 3">
    <name type="scientific">Candidatus Fervidibacter japonicus</name>
    <dbReference type="NCBI Taxonomy" id="2035412"/>
    <lineage>
        <taxon>Bacteria</taxon>
        <taxon>Candidatus Fervidibacterota</taxon>
        <taxon>Candidatus Fervidibacter</taxon>
    </lineage>
</organism>